<dbReference type="Proteomes" id="UP000184267">
    <property type="component" value="Unassembled WGS sequence"/>
</dbReference>
<dbReference type="OrthoDB" id="2728233at2759"/>
<sequence length="565" mass="63452">MQAEHTLNEGPTVLIAALRNGHADLRKTLKLAHTDDIDQLDSYVRNTQVLTRTELNSRLATFRVLPAEVLGIIIAYALSAEEVVNAPKNTVWQGCVPMSTALFNLLQVCKHWRNVLQSFAFPWTVIDDHETELFIQHSKQLPVSVHVEEYHSQLVPRLHGLGPRLRELFWGPLYSGACKADVLVFPAPQLELLYLDYFNEHTAPTNLPSPMLFLGHTPRLRRLHLAGHACLPGNHFAVLTHLCLQNVCPGLKFAAIVNLLRQCPRLEHLAFIGYMPLHPDDPDPHPLPPADTPEILPHLRRLSFDRVSSRFITNITHTIYPRRPDFALQVLQVPINRLDTILLCMCAVPYFPPHPLTYLAYVRPSWHSSIGLVGFSARGALRISTAHTHIDSDNWDPDRDTSWALAQLDRLAPTAVEEFSFDFLRIRQNQPPVGAREVFARVRAMPRLRELNVATNDLSAFLSMLYSGFLAPLGVGAMRWHLEVLRIYVRDHVPGQVPVVRNVFSVVDARMSEALAIDNVVIHCDLDPGLFTVTLDTLRAMGPSVEFGRMADLGDAVTVQALLVA</sequence>
<keyword evidence="2" id="KW-1185">Reference proteome</keyword>
<comment type="caution">
    <text evidence="1">The sequence shown here is derived from an EMBL/GenBank/DDBJ whole genome shotgun (WGS) entry which is preliminary data.</text>
</comment>
<protein>
    <recommendedName>
        <fullName evidence="3">F-box domain-containing protein</fullName>
    </recommendedName>
</protein>
<evidence type="ECO:0000313" key="2">
    <source>
        <dbReference type="Proteomes" id="UP000184267"/>
    </source>
</evidence>
<dbReference type="InterPro" id="IPR032675">
    <property type="entry name" value="LRR_dom_sf"/>
</dbReference>
<gene>
    <name evidence="1" type="ORF">TRAPUB_6316</name>
</gene>
<organism evidence="1 2">
    <name type="scientific">Trametes pubescens</name>
    <name type="common">White-rot fungus</name>
    <dbReference type="NCBI Taxonomy" id="154538"/>
    <lineage>
        <taxon>Eukaryota</taxon>
        <taxon>Fungi</taxon>
        <taxon>Dikarya</taxon>
        <taxon>Basidiomycota</taxon>
        <taxon>Agaricomycotina</taxon>
        <taxon>Agaricomycetes</taxon>
        <taxon>Polyporales</taxon>
        <taxon>Polyporaceae</taxon>
        <taxon>Trametes</taxon>
    </lineage>
</organism>
<dbReference type="Gene3D" id="3.80.10.10">
    <property type="entry name" value="Ribonuclease Inhibitor"/>
    <property type="match status" value="1"/>
</dbReference>
<dbReference type="AlphaFoldDB" id="A0A1M2W6V0"/>
<name>A0A1M2W6V0_TRAPU</name>
<dbReference type="SUPFAM" id="SSF52047">
    <property type="entry name" value="RNI-like"/>
    <property type="match status" value="1"/>
</dbReference>
<evidence type="ECO:0008006" key="3">
    <source>
        <dbReference type="Google" id="ProtNLM"/>
    </source>
</evidence>
<reference evidence="1 2" key="1">
    <citation type="submission" date="2016-10" db="EMBL/GenBank/DDBJ databases">
        <title>Genome sequence of the basidiomycete white-rot fungus Trametes pubescens.</title>
        <authorList>
            <person name="Makela M.R."/>
            <person name="Granchi Z."/>
            <person name="Peng M."/>
            <person name="De Vries R.P."/>
            <person name="Grigoriev I."/>
            <person name="Riley R."/>
            <person name="Hilden K."/>
        </authorList>
    </citation>
    <scope>NUCLEOTIDE SEQUENCE [LARGE SCALE GENOMIC DNA]</scope>
    <source>
        <strain evidence="1 2">FBCC735</strain>
    </source>
</reference>
<dbReference type="OMA" id="WTVIDDH"/>
<dbReference type="EMBL" id="MNAD01000149">
    <property type="protein sequence ID" value="OJT15569.1"/>
    <property type="molecule type" value="Genomic_DNA"/>
</dbReference>
<proteinExistence type="predicted"/>
<evidence type="ECO:0000313" key="1">
    <source>
        <dbReference type="EMBL" id="OJT15569.1"/>
    </source>
</evidence>
<dbReference type="STRING" id="154538.A0A1M2W6V0"/>
<accession>A0A1M2W6V0</accession>